<dbReference type="Gene3D" id="3.40.50.300">
    <property type="entry name" value="P-loop containing nucleotide triphosphate hydrolases"/>
    <property type="match status" value="1"/>
</dbReference>
<keyword evidence="5" id="KW-0963">Cytoplasm</keyword>
<sequence>MVRIGLTGGIGSGKSTVSQRLGELGAVVVDADQLAREVVSPGSQGLRAVRERFGDGVVGPDGALDRGALGGIVFADERARRDLEAITHPLIAHRTGQLMAEAGEDAIVVHDVPLLVEKHMGPAYHLVVVVEADHESRLRRLEGRGLSGHDARARMEHQATDEQRRAAADVLIDNNGSVADLVTQVDRVWQERLRPYADNVRTRTRARRPDVPTLVEYDETWPQQADRLIARISAAMGARAPEIEHIGSTAVPGLAGKDVIDLQIGVPDLHDADDPEFVRTLEDLGFPRSKDNTMDNVKDELPDPSLWVKRFHGSCDPGRVVHVHVRETEGAGWQYALLYRDWLRSDAQARADYLTEKHRLAGTCATTSEYAEAKEPWFNHIWPRMQAWARRTGWHS</sequence>
<dbReference type="InterPro" id="IPR027417">
    <property type="entry name" value="P-loop_NTPase"/>
</dbReference>
<comment type="similarity">
    <text evidence="1">In the N-terminal section; belongs to the CoaE family.</text>
</comment>
<evidence type="ECO:0000256" key="1">
    <source>
        <dbReference type="ARBA" id="ARBA00008826"/>
    </source>
</evidence>
<dbReference type="GO" id="GO:0004140">
    <property type="term" value="F:dephospho-CoA kinase activity"/>
    <property type="evidence" value="ECO:0007669"/>
    <property type="project" value="UniProtKB-UniRule"/>
</dbReference>
<keyword evidence="5 7" id="KW-0808">Transferase</keyword>
<evidence type="ECO:0000256" key="4">
    <source>
        <dbReference type="ARBA" id="ARBA00022840"/>
    </source>
</evidence>
<dbReference type="InterPro" id="IPR007344">
    <property type="entry name" value="GrpB/CoaE"/>
</dbReference>
<evidence type="ECO:0000313" key="8">
    <source>
        <dbReference type="Proteomes" id="UP000431092"/>
    </source>
</evidence>
<dbReference type="SUPFAM" id="SSF81301">
    <property type="entry name" value="Nucleotidyltransferase"/>
    <property type="match status" value="1"/>
</dbReference>
<dbReference type="Pfam" id="PF04229">
    <property type="entry name" value="GrpB"/>
    <property type="match status" value="1"/>
</dbReference>
<dbReference type="RefSeq" id="WP_154591924.1">
    <property type="nucleotide sequence ID" value="NZ_CP171001.1"/>
</dbReference>
<dbReference type="NCBIfam" id="NF002879">
    <property type="entry name" value="PRK03333.1"/>
    <property type="match status" value="1"/>
</dbReference>
<evidence type="ECO:0000256" key="3">
    <source>
        <dbReference type="ARBA" id="ARBA00022741"/>
    </source>
</evidence>
<dbReference type="PANTHER" id="PTHR34822">
    <property type="entry name" value="GRPB DOMAIN PROTEIN (AFU_ORTHOLOGUE AFUA_1G01530)"/>
    <property type="match status" value="1"/>
</dbReference>
<dbReference type="HAMAP" id="MF_00376">
    <property type="entry name" value="Dephospho_CoA_kinase"/>
    <property type="match status" value="1"/>
</dbReference>
<evidence type="ECO:0000313" key="7">
    <source>
        <dbReference type="EMBL" id="MTB70555.1"/>
    </source>
</evidence>
<dbReference type="GO" id="GO:0015937">
    <property type="term" value="P:coenzyme A biosynthetic process"/>
    <property type="evidence" value="ECO:0007669"/>
    <property type="project" value="UniProtKB-UniRule"/>
</dbReference>
<dbReference type="NCBIfam" id="TIGR00152">
    <property type="entry name" value="dephospho-CoA kinase"/>
    <property type="match status" value="1"/>
</dbReference>
<keyword evidence="3 5" id="KW-0547">Nucleotide-binding</keyword>
<comment type="subcellular location">
    <subcellularLocation>
        <location evidence="5">Cytoplasm</location>
    </subcellularLocation>
</comment>
<keyword evidence="5 7" id="KW-0418">Kinase</keyword>
<dbReference type="GO" id="GO:0005737">
    <property type="term" value="C:cytoplasm"/>
    <property type="evidence" value="ECO:0007669"/>
    <property type="project" value="UniProtKB-SubCell"/>
</dbReference>
<comment type="catalytic activity">
    <reaction evidence="5">
        <text>3'-dephospho-CoA + ATP = ADP + CoA + H(+)</text>
        <dbReference type="Rhea" id="RHEA:18245"/>
        <dbReference type="ChEBI" id="CHEBI:15378"/>
        <dbReference type="ChEBI" id="CHEBI:30616"/>
        <dbReference type="ChEBI" id="CHEBI:57287"/>
        <dbReference type="ChEBI" id="CHEBI:57328"/>
        <dbReference type="ChEBI" id="CHEBI:456216"/>
        <dbReference type="EC" id="2.7.1.24"/>
    </reaction>
</comment>
<dbReference type="Gene3D" id="3.30.460.10">
    <property type="entry name" value="Beta Polymerase, domain 2"/>
    <property type="match status" value="1"/>
</dbReference>
<dbReference type="InterPro" id="IPR043519">
    <property type="entry name" value="NT_sf"/>
</dbReference>
<comment type="similarity">
    <text evidence="5">Belongs to the CoaE family.</text>
</comment>
<comment type="similarity">
    <text evidence="2">In the C-terminal section; belongs to the UPF0157 (GrpB) family.</text>
</comment>
<dbReference type="Proteomes" id="UP000431092">
    <property type="component" value="Unassembled WGS sequence"/>
</dbReference>
<evidence type="ECO:0000256" key="6">
    <source>
        <dbReference type="NCBIfam" id="TIGR00152"/>
    </source>
</evidence>
<organism evidence="7 8">
    <name type="scientific">Arsenicicoccus cauae</name>
    <dbReference type="NCBI Taxonomy" id="2663847"/>
    <lineage>
        <taxon>Bacteria</taxon>
        <taxon>Bacillati</taxon>
        <taxon>Actinomycetota</taxon>
        <taxon>Actinomycetes</taxon>
        <taxon>Micrococcales</taxon>
        <taxon>Intrasporangiaceae</taxon>
        <taxon>Arsenicicoccus</taxon>
    </lineage>
</organism>
<reference evidence="7 8" key="1">
    <citation type="submission" date="2019-11" db="EMBL/GenBank/DDBJ databases">
        <title>Whole genome sequencing identifies a novel species of the genus Arsenicicoccus isolated from human blood.</title>
        <authorList>
            <person name="Jeong J.H."/>
            <person name="Kweon O.J."/>
            <person name="Kim H.R."/>
            <person name="Kim T.-H."/>
            <person name="Ha S.-M."/>
            <person name="Lee M.-K."/>
        </authorList>
    </citation>
    <scope>NUCLEOTIDE SEQUENCE [LARGE SCALE GENOMIC DNA]</scope>
    <source>
        <strain evidence="7 8">MKL-02</strain>
    </source>
</reference>
<dbReference type="EC" id="2.7.1.24" evidence="5 6"/>
<dbReference type="GO" id="GO:0005524">
    <property type="term" value="F:ATP binding"/>
    <property type="evidence" value="ECO:0007669"/>
    <property type="project" value="UniProtKB-UniRule"/>
</dbReference>
<name>A0A6I3IFK4_9MICO</name>
<comment type="caution">
    <text evidence="7">The sequence shown here is derived from an EMBL/GenBank/DDBJ whole genome shotgun (WGS) entry which is preliminary data.</text>
</comment>
<protein>
    <recommendedName>
        <fullName evidence="5 6">Dephospho-CoA kinase</fullName>
        <ecNumber evidence="5 6">2.7.1.24</ecNumber>
    </recommendedName>
    <alternativeName>
        <fullName evidence="5">Dephosphocoenzyme A kinase</fullName>
    </alternativeName>
</protein>
<evidence type="ECO:0000256" key="2">
    <source>
        <dbReference type="ARBA" id="ARBA00011058"/>
    </source>
</evidence>
<evidence type="ECO:0000256" key="5">
    <source>
        <dbReference type="HAMAP-Rule" id="MF_00376"/>
    </source>
</evidence>
<comment type="pathway">
    <text evidence="5">Cofactor biosynthesis; coenzyme A biosynthesis; CoA from (R)-pantothenate: step 5/5.</text>
</comment>
<gene>
    <name evidence="5" type="primary">coaE</name>
    <name evidence="7" type="ORF">GGG17_00895</name>
</gene>
<dbReference type="PANTHER" id="PTHR34822:SF1">
    <property type="entry name" value="GRPB FAMILY PROTEIN"/>
    <property type="match status" value="1"/>
</dbReference>
<proteinExistence type="inferred from homology"/>
<feature type="binding site" evidence="5">
    <location>
        <begin position="11"/>
        <end position="16"/>
    </location>
    <ligand>
        <name>ATP</name>
        <dbReference type="ChEBI" id="CHEBI:30616"/>
    </ligand>
</feature>
<dbReference type="PROSITE" id="PS51219">
    <property type="entry name" value="DPCK"/>
    <property type="match status" value="1"/>
</dbReference>
<dbReference type="SUPFAM" id="SSF52540">
    <property type="entry name" value="P-loop containing nucleoside triphosphate hydrolases"/>
    <property type="match status" value="1"/>
</dbReference>
<comment type="function">
    <text evidence="5">Catalyzes the phosphorylation of the 3'-hydroxyl group of dephosphocoenzyme A to form coenzyme A.</text>
</comment>
<keyword evidence="8" id="KW-1185">Reference proteome</keyword>
<dbReference type="UniPathway" id="UPA00241">
    <property type="reaction ID" value="UER00356"/>
</dbReference>
<dbReference type="CDD" id="cd02022">
    <property type="entry name" value="DPCK"/>
    <property type="match status" value="1"/>
</dbReference>
<dbReference type="EMBL" id="WLVL01000003">
    <property type="protein sequence ID" value="MTB70555.1"/>
    <property type="molecule type" value="Genomic_DNA"/>
</dbReference>
<keyword evidence="4 5" id="KW-0067">ATP-binding</keyword>
<dbReference type="InterPro" id="IPR001977">
    <property type="entry name" value="Depp_CoAkinase"/>
</dbReference>
<keyword evidence="5" id="KW-0173">Coenzyme A biosynthesis</keyword>
<dbReference type="Pfam" id="PF01121">
    <property type="entry name" value="CoaE"/>
    <property type="match status" value="1"/>
</dbReference>
<dbReference type="AlphaFoldDB" id="A0A6I3IFK4"/>
<accession>A0A6I3IFK4</accession>